<name>A0A0M3IID0_ASCLU</name>
<evidence type="ECO:0000313" key="2">
    <source>
        <dbReference type="Proteomes" id="UP000036681"/>
    </source>
</evidence>
<keyword evidence="2" id="KW-1185">Reference proteome</keyword>
<protein>
    <submittedName>
        <fullName evidence="3">Uncharacterized protein</fullName>
    </submittedName>
</protein>
<proteinExistence type="predicted"/>
<accession>A0A0M3IID0</accession>
<dbReference type="WBParaSite" id="ALUE_0001829101-mRNA-1">
    <property type="protein sequence ID" value="ALUE_0001829101-mRNA-1"/>
    <property type="gene ID" value="ALUE_0001829101"/>
</dbReference>
<evidence type="ECO:0000313" key="3">
    <source>
        <dbReference type="WBParaSite" id="ALUE_0001829101-mRNA-1"/>
    </source>
</evidence>
<dbReference type="AlphaFoldDB" id="A0A0M3IID0"/>
<reference evidence="3" key="1">
    <citation type="submission" date="2017-02" db="UniProtKB">
        <authorList>
            <consortium name="WormBaseParasite"/>
        </authorList>
    </citation>
    <scope>IDENTIFICATION</scope>
</reference>
<feature type="compositionally biased region" description="Low complexity" evidence="1">
    <location>
        <begin position="25"/>
        <end position="41"/>
    </location>
</feature>
<sequence>MGLVDYKNLHLTNHIQRAVTCTSHSFSLNSSSSSGNTNSSSERLTAPS</sequence>
<organism evidence="2 3">
    <name type="scientific">Ascaris lumbricoides</name>
    <name type="common">Giant roundworm</name>
    <dbReference type="NCBI Taxonomy" id="6252"/>
    <lineage>
        <taxon>Eukaryota</taxon>
        <taxon>Metazoa</taxon>
        <taxon>Ecdysozoa</taxon>
        <taxon>Nematoda</taxon>
        <taxon>Chromadorea</taxon>
        <taxon>Rhabditida</taxon>
        <taxon>Spirurina</taxon>
        <taxon>Ascaridomorpha</taxon>
        <taxon>Ascaridoidea</taxon>
        <taxon>Ascarididae</taxon>
        <taxon>Ascaris</taxon>
    </lineage>
</organism>
<evidence type="ECO:0000256" key="1">
    <source>
        <dbReference type="SAM" id="MobiDB-lite"/>
    </source>
</evidence>
<feature type="region of interest" description="Disordered" evidence="1">
    <location>
        <begin position="25"/>
        <end position="48"/>
    </location>
</feature>
<dbReference type="Proteomes" id="UP000036681">
    <property type="component" value="Unplaced"/>
</dbReference>